<evidence type="ECO:0000256" key="7">
    <source>
        <dbReference type="PROSITE-ProRule" id="PRU01091"/>
    </source>
</evidence>
<feature type="domain" description="OmpR/PhoB-type" evidence="9">
    <location>
        <begin position="126"/>
        <end position="227"/>
    </location>
</feature>
<evidence type="ECO:0000256" key="1">
    <source>
        <dbReference type="ARBA" id="ARBA00022553"/>
    </source>
</evidence>
<dbReference type="PANTHER" id="PTHR48111">
    <property type="entry name" value="REGULATOR OF RPOS"/>
    <property type="match status" value="1"/>
</dbReference>
<dbReference type="RefSeq" id="WP_026825117.1">
    <property type="nucleotide sequence ID" value="NZ_CP118099.1"/>
</dbReference>
<dbReference type="SUPFAM" id="SSF46894">
    <property type="entry name" value="C-terminal effector domain of the bipartite response regulators"/>
    <property type="match status" value="1"/>
</dbReference>
<gene>
    <name evidence="10" type="ORF">PTI97_11895</name>
</gene>
<evidence type="ECO:0000256" key="6">
    <source>
        <dbReference type="PROSITE-ProRule" id="PRU00169"/>
    </source>
</evidence>
<evidence type="ECO:0000256" key="3">
    <source>
        <dbReference type="ARBA" id="ARBA00023015"/>
    </source>
</evidence>
<dbReference type="EMBL" id="CP118099">
    <property type="protein sequence ID" value="WDH75519.1"/>
    <property type="molecule type" value="Genomic_DNA"/>
</dbReference>
<keyword evidence="3" id="KW-0805">Transcription regulation</keyword>
<sequence>MPTIAIVEDEKKIARFVAANLLSLGYEVKQYIDGSQFLEEIERNQFDLVLLDIMMPRMDGFEVLRRLRTVSDIPVILLTARSQSKDKVDGLNLGADDYLTKPFALEELFARVKAVLRRSVAEEVLEMTVHIKGVEIDRLRNRVFHRGEEVKLTQNEFSLLSELGKHLDQVVQHRELLQSVWGPEYGEEVEYLRVTIGRIRKKLKAAGATEAANQLKTYPGIGYALLS</sequence>
<keyword evidence="1 6" id="KW-0597">Phosphoprotein</keyword>
<feature type="modified residue" description="4-aspartylphosphate" evidence="6">
    <location>
        <position position="52"/>
    </location>
</feature>
<dbReference type="InterPro" id="IPR039420">
    <property type="entry name" value="WalR-like"/>
</dbReference>
<dbReference type="PANTHER" id="PTHR48111:SF1">
    <property type="entry name" value="TWO-COMPONENT RESPONSE REGULATOR ORR33"/>
    <property type="match status" value="1"/>
</dbReference>
<feature type="DNA-binding region" description="OmpR/PhoB-type" evidence="7">
    <location>
        <begin position="126"/>
        <end position="227"/>
    </location>
</feature>
<feature type="domain" description="Response regulatory" evidence="8">
    <location>
        <begin position="3"/>
        <end position="116"/>
    </location>
</feature>
<evidence type="ECO:0000256" key="4">
    <source>
        <dbReference type="ARBA" id="ARBA00023125"/>
    </source>
</evidence>
<organism evidence="10 11">
    <name type="scientific">Exiguobacterium marinum</name>
    <dbReference type="NCBI Taxonomy" id="273528"/>
    <lineage>
        <taxon>Bacteria</taxon>
        <taxon>Bacillati</taxon>
        <taxon>Bacillota</taxon>
        <taxon>Bacilli</taxon>
        <taxon>Bacillales</taxon>
        <taxon>Bacillales Family XII. Incertae Sedis</taxon>
        <taxon>Exiguobacterium</taxon>
    </lineage>
</organism>
<dbReference type="SMART" id="SM00862">
    <property type="entry name" value="Trans_reg_C"/>
    <property type="match status" value="1"/>
</dbReference>
<dbReference type="SMART" id="SM00448">
    <property type="entry name" value="REC"/>
    <property type="match status" value="1"/>
</dbReference>
<dbReference type="CDD" id="cd17574">
    <property type="entry name" value="REC_OmpR"/>
    <property type="match status" value="1"/>
</dbReference>
<dbReference type="CDD" id="cd00383">
    <property type="entry name" value="trans_reg_C"/>
    <property type="match status" value="1"/>
</dbReference>
<dbReference type="InterPro" id="IPR036388">
    <property type="entry name" value="WH-like_DNA-bd_sf"/>
</dbReference>
<dbReference type="Gene3D" id="1.10.10.10">
    <property type="entry name" value="Winged helix-like DNA-binding domain superfamily/Winged helix DNA-binding domain"/>
    <property type="match status" value="1"/>
</dbReference>
<evidence type="ECO:0000256" key="5">
    <source>
        <dbReference type="ARBA" id="ARBA00023163"/>
    </source>
</evidence>
<dbReference type="Gene3D" id="3.40.50.2300">
    <property type="match status" value="1"/>
</dbReference>
<dbReference type="InterPro" id="IPR001789">
    <property type="entry name" value="Sig_transdc_resp-reg_receiver"/>
</dbReference>
<evidence type="ECO:0000256" key="2">
    <source>
        <dbReference type="ARBA" id="ARBA00023012"/>
    </source>
</evidence>
<proteinExistence type="predicted"/>
<evidence type="ECO:0000313" key="10">
    <source>
        <dbReference type="EMBL" id="WDH75519.1"/>
    </source>
</evidence>
<dbReference type="PROSITE" id="PS51755">
    <property type="entry name" value="OMPR_PHOB"/>
    <property type="match status" value="1"/>
</dbReference>
<keyword evidence="4 7" id="KW-0238">DNA-binding</keyword>
<dbReference type="Pfam" id="PF00486">
    <property type="entry name" value="Trans_reg_C"/>
    <property type="match status" value="1"/>
</dbReference>
<keyword evidence="2" id="KW-0902">Two-component regulatory system</keyword>
<dbReference type="InterPro" id="IPR011006">
    <property type="entry name" value="CheY-like_superfamily"/>
</dbReference>
<name>A0ABY7WXD6_9BACL</name>
<dbReference type="SUPFAM" id="SSF52172">
    <property type="entry name" value="CheY-like"/>
    <property type="match status" value="1"/>
</dbReference>
<reference evidence="10 11" key="1">
    <citation type="submission" date="2023-02" db="EMBL/GenBank/DDBJ databases">
        <title>A bacterium isolated from plastisphere.</title>
        <authorList>
            <person name="Sun Y."/>
        </authorList>
    </citation>
    <scope>NUCLEOTIDE SEQUENCE [LARGE SCALE GENOMIC DNA]</scope>
    <source>
        <strain evidence="11">a-1</strain>
    </source>
</reference>
<dbReference type="Proteomes" id="UP001213680">
    <property type="component" value="Chromosome"/>
</dbReference>
<dbReference type="Gene3D" id="6.10.250.690">
    <property type="match status" value="1"/>
</dbReference>
<evidence type="ECO:0000313" key="11">
    <source>
        <dbReference type="Proteomes" id="UP001213680"/>
    </source>
</evidence>
<keyword evidence="11" id="KW-1185">Reference proteome</keyword>
<dbReference type="InterPro" id="IPR016032">
    <property type="entry name" value="Sig_transdc_resp-reg_C-effctor"/>
</dbReference>
<evidence type="ECO:0000259" key="8">
    <source>
        <dbReference type="PROSITE" id="PS50110"/>
    </source>
</evidence>
<keyword evidence="5" id="KW-0804">Transcription</keyword>
<evidence type="ECO:0000259" key="9">
    <source>
        <dbReference type="PROSITE" id="PS51755"/>
    </source>
</evidence>
<accession>A0ABY7WXD6</accession>
<dbReference type="PROSITE" id="PS50110">
    <property type="entry name" value="RESPONSE_REGULATORY"/>
    <property type="match status" value="1"/>
</dbReference>
<protein>
    <submittedName>
        <fullName evidence="10">Response regulator transcription factor</fullName>
    </submittedName>
</protein>
<dbReference type="Pfam" id="PF00072">
    <property type="entry name" value="Response_reg"/>
    <property type="match status" value="1"/>
</dbReference>
<dbReference type="InterPro" id="IPR001867">
    <property type="entry name" value="OmpR/PhoB-type_DNA-bd"/>
</dbReference>